<sequence length="231" mass="26815">MGYHNKVVIVDASKTNQIVIKDQQLLLAPVQPLTDFKVSQQLLQVYEDDQAVILTFFSDHYLIYKYDENGKLMNGYPLFRQLKSEFIPNQVICTEAKIHSDKETSTAVLYQSSSQLIMNSLFMGKIDAYENSNGEYIIIQIGKHYNDYQEQKVVSLNFKSPENYGIKLLNIDLNKDFQENFEGEEDGENFQEDFIEEEGEQNGQEDKQENQKVDDKKEKKLSNLKGDKKKK</sequence>
<feature type="compositionally biased region" description="Basic and acidic residues" evidence="1">
    <location>
        <begin position="204"/>
        <end position="221"/>
    </location>
</feature>
<reference evidence="2 3" key="1">
    <citation type="journal article" date="2015" name="Sci. Rep.">
        <title>Genome of the facultative scuticociliatosis pathogen Pseudocohnilembus persalinus provides insight into its virulence through horizontal gene transfer.</title>
        <authorList>
            <person name="Xiong J."/>
            <person name="Wang G."/>
            <person name="Cheng J."/>
            <person name="Tian M."/>
            <person name="Pan X."/>
            <person name="Warren A."/>
            <person name="Jiang C."/>
            <person name="Yuan D."/>
            <person name="Miao W."/>
        </authorList>
    </citation>
    <scope>NUCLEOTIDE SEQUENCE [LARGE SCALE GENOMIC DNA]</scope>
    <source>
        <strain evidence="2">36N120E</strain>
    </source>
</reference>
<keyword evidence="3" id="KW-1185">Reference proteome</keyword>
<comment type="caution">
    <text evidence="2">The sequence shown here is derived from an EMBL/GenBank/DDBJ whole genome shotgun (WGS) entry which is preliminary data.</text>
</comment>
<dbReference type="AlphaFoldDB" id="A0A0V0QH81"/>
<evidence type="ECO:0000313" key="3">
    <source>
        <dbReference type="Proteomes" id="UP000054937"/>
    </source>
</evidence>
<gene>
    <name evidence="2" type="ORF">PPERSA_01316</name>
</gene>
<feature type="region of interest" description="Disordered" evidence="1">
    <location>
        <begin position="182"/>
        <end position="231"/>
    </location>
</feature>
<dbReference type="EMBL" id="LDAU01000170">
    <property type="protein sequence ID" value="KRX01413.1"/>
    <property type="molecule type" value="Genomic_DNA"/>
</dbReference>
<dbReference type="InParanoid" id="A0A0V0QH81"/>
<proteinExistence type="predicted"/>
<name>A0A0V0QH81_PSEPJ</name>
<evidence type="ECO:0000256" key="1">
    <source>
        <dbReference type="SAM" id="MobiDB-lite"/>
    </source>
</evidence>
<feature type="compositionally biased region" description="Acidic residues" evidence="1">
    <location>
        <begin position="182"/>
        <end position="200"/>
    </location>
</feature>
<evidence type="ECO:0000313" key="2">
    <source>
        <dbReference type="EMBL" id="KRX01413.1"/>
    </source>
</evidence>
<protein>
    <submittedName>
        <fullName evidence="2">Uncharacterized protein</fullName>
    </submittedName>
</protein>
<dbReference type="Proteomes" id="UP000054937">
    <property type="component" value="Unassembled WGS sequence"/>
</dbReference>
<accession>A0A0V0QH81</accession>
<organism evidence="2 3">
    <name type="scientific">Pseudocohnilembus persalinus</name>
    <name type="common">Ciliate</name>
    <dbReference type="NCBI Taxonomy" id="266149"/>
    <lineage>
        <taxon>Eukaryota</taxon>
        <taxon>Sar</taxon>
        <taxon>Alveolata</taxon>
        <taxon>Ciliophora</taxon>
        <taxon>Intramacronucleata</taxon>
        <taxon>Oligohymenophorea</taxon>
        <taxon>Scuticociliatia</taxon>
        <taxon>Philasterida</taxon>
        <taxon>Pseudocohnilembidae</taxon>
        <taxon>Pseudocohnilembus</taxon>
    </lineage>
</organism>